<dbReference type="CDD" id="cd01949">
    <property type="entry name" value="GGDEF"/>
    <property type="match status" value="1"/>
</dbReference>
<gene>
    <name evidence="2" type="ORF">DES36_10126</name>
</gene>
<dbReference type="InterPro" id="IPR000160">
    <property type="entry name" value="GGDEF_dom"/>
</dbReference>
<evidence type="ECO:0000313" key="2">
    <source>
        <dbReference type="EMBL" id="RBP69983.1"/>
    </source>
</evidence>
<dbReference type="InterPro" id="IPR050469">
    <property type="entry name" value="Diguanylate_Cyclase"/>
</dbReference>
<accession>A0A366IF24</accession>
<keyword evidence="3" id="KW-1185">Reference proteome</keyword>
<sequence length="338" mass="39350">MKREFCEGILNELPIACACIKVTRDQRNEFCDFEYVNVNNAFEDITGLRREKVLHKKMSLVGNSEFSKNGIEWIHLCKEFIQKGQSINIEHYSKDLNCWFRLGVKNLSWDSEHILLYLEDISVEVQKLKELKQEAEIYKYMSFHDSLTKLYNRAFFEVELKRLSTERELPLSVIMADVNDLKYTNDNLGHHIGDQLLQKTAEVLKSCCREGDIIARVGGDEFKILLPKTSHKDTEKIISRLIRTCNITYVEARPLSVSFGWATKMTDYEDIEQIQRKAEENMYDYKLRLKENVLKEDVKIKVYKSANRTLAISDKPPAISARVKSLGSKIKPLHIKMT</sequence>
<organism evidence="2 3">
    <name type="scientific">Alkalibaculum bacchi</name>
    <dbReference type="NCBI Taxonomy" id="645887"/>
    <lineage>
        <taxon>Bacteria</taxon>
        <taxon>Bacillati</taxon>
        <taxon>Bacillota</taxon>
        <taxon>Clostridia</taxon>
        <taxon>Eubacteriales</taxon>
        <taxon>Eubacteriaceae</taxon>
        <taxon>Alkalibaculum</taxon>
    </lineage>
</organism>
<dbReference type="Gene3D" id="3.30.450.20">
    <property type="entry name" value="PAS domain"/>
    <property type="match status" value="1"/>
</dbReference>
<dbReference type="Proteomes" id="UP000253490">
    <property type="component" value="Unassembled WGS sequence"/>
</dbReference>
<comment type="caution">
    <text evidence="2">The sequence shown here is derived from an EMBL/GenBank/DDBJ whole genome shotgun (WGS) entry which is preliminary data.</text>
</comment>
<dbReference type="PANTHER" id="PTHR45138">
    <property type="entry name" value="REGULATORY COMPONENTS OF SENSORY TRANSDUCTION SYSTEM"/>
    <property type="match status" value="1"/>
</dbReference>
<dbReference type="SMART" id="SM00267">
    <property type="entry name" value="GGDEF"/>
    <property type="match status" value="1"/>
</dbReference>
<dbReference type="InterPro" id="IPR029787">
    <property type="entry name" value="Nucleotide_cyclase"/>
</dbReference>
<name>A0A366IF24_9FIRM</name>
<dbReference type="RefSeq" id="WP_113919197.1">
    <property type="nucleotide sequence ID" value="NZ_QNRX01000001.1"/>
</dbReference>
<dbReference type="NCBIfam" id="TIGR00254">
    <property type="entry name" value="GGDEF"/>
    <property type="match status" value="1"/>
</dbReference>
<reference evidence="2 3" key="1">
    <citation type="submission" date="2018-06" db="EMBL/GenBank/DDBJ databases">
        <title>Genomic Encyclopedia of Type Strains, Phase IV (KMG-IV): sequencing the most valuable type-strain genomes for metagenomic binning, comparative biology and taxonomic classification.</title>
        <authorList>
            <person name="Goeker M."/>
        </authorList>
    </citation>
    <scope>NUCLEOTIDE SEQUENCE [LARGE SCALE GENOMIC DNA]</scope>
    <source>
        <strain evidence="2 3">DSM 22112</strain>
    </source>
</reference>
<dbReference type="Pfam" id="PF00990">
    <property type="entry name" value="GGDEF"/>
    <property type="match status" value="1"/>
</dbReference>
<dbReference type="Gene3D" id="3.30.70.270">
    <property type="match status" value="1"/>
</dbReference>
<dbReference type="PROSITE" id="PS50887">
    <property type="entry name" value="GGDEF"/>
    <property type="match status" value="1"/>
</dbReference>
<dbReference type="PANTHER" id="PTHR45138:SF9">
    <property type="entry name" value="DIGUANYLATE CYCLASE DGCM-RELATED"/>
    <property type="match status" value="1"/>
</dbReference>
<evidence type="ECO:0000259" key="1">
    <source>
        <dbReference type="PROSITE" id="PS50887"/>
    </source>
</evidence>
<dbReference type="OrthoDB" id="9804955at2"/>
<protein>
    <submittedName>
        <fullName evidence="2">Diguanylate cyclase (GGDEF)-like protein</fullName>
    </submittedName>
</protein>
<feature type="domain" description="GGDEF" evidence="1">
    <location>
        <begin position="169"/>
        <end position="298"/>
    </location>
</feature>
<dbReference type="EMBL" id="QNRX01000001">
    <property type="protein sequence ID" value="RBP69983.1"/>
    <property type="molecule type" value="Genomic_DNA"/>
</dbReference>
<dbReference type="AlphaFoldDB" id="A0A366IF24"/>
<dbReference type="SUPFAM" id="SSF55073">
    <property type="entry name" value="Nucleotide cyclase"/>
    <property type="match status" value="1"/>
</dbReference>
<dbReference type="InterPro" id="IPR043128">
    <property type="entry name" value="Rev_trsase/Diguanyl_cyclase"/>
</dbReference>
<proteinExistence type="predicted"/>
<dbReference type="GO" id="GO:0052621">
    <property type="term" value="F:diguanylate cyclase activity"/>
    <property type="evidence" value="ECO:0007669"/>
    <property type="project" value="TreeGrafter"/>
</dbReference>
<evidence type="ECO:0000313" key="3">
    <source>
        <dbReference type="Proteomes" id="UP000253490"/>
    </source>
</evidence>